<accession>A0A5B8IRD3</accession>
<evidence type="ECO:0000259" key="3">
    <source>
        <dbReference type="Pfam" id="PF14361"/>
    </source>
</evidence>
<dbReference type="PANTHER" id="PTHR33744">
    <property type="entry name" value="CARBOHYDRATE DIACID REGULATOR"/>
    <property type="match status" value="1"/>
</dbReference>
<dbReference type="Pfam" id="PF14361">
    <property type="entry name" value="RsbRD_N"/>
    <property type="match status" value="1"/>
</dbReference>
<gene>
    <name evidence="4" type="ORF">FQU76_30965</name>
</gene>
<dbReference type="InterPro" id="IPR025751">
    <property type="entry name" value="RsbRD_N_dom"/>
</dbReference>
<feature type="compositionally biased region" description="Pro residues" evidence="1">
    <location>
        <begin position="1"/>
        <end position="18"/>
    </location>
</feature>
<dbReference type="EMBL" id="CP042266">
    <property type="protein sequence ID" value="QDY80199.1"/>
    <property type="molecule type" value="Genomic_DNA"/>
</dbReference>
<dbReference type="PANTHER" id="PTHR33744:SF1">
    <property type="entry name" value="DNA-BINDING TRANSCRIPTIONAL ACTIVATOR ADER"/>
    <property type="match status" value="1"/>
</dbReference>
<feature type="domain" description="RsbT co-antagonist protein RsbRD N-terminal" evidence="3">
    <location>
        <begin position="45"/>
        <end position="175"/>
    </location>
</feature>
<dbReference type="KEGG" id="sqz:FQU76_30965"/>
<reference evidence="4 5" key="1">
    <citation type="submission" date="2019-07" db="EMBL/GenBank/DDBJ databases">
        <authorList>
            <person name="Zhu P."/>
        </authorList>
    </citation>
    <scope>NUCLEOTIDE SEQUENCE [LARGE SCALE GENOMIC DNA]</scope>
    <source>
        <strain evidence="4 5">SSL-25</strain>
    </source>
</reference>
<organism evidence="4 5">
    <name type="scientific">Streptomyces qinzhouensis</name>
    <dbReference type="NCBI Taxonomy" id="2599401"/>
    <lineage>
        <taxon>Bacteria</taxon>
        <taxon>Bacillati</taxon>
        <taxon>Actinomycetota</taxon>
        <taxon>Actinomycetes</taxon>
        <taxon>Kitasatosporales</taxon>
        <taxon>Streptomycetaceae</taxon>
        <taxon>Streptomyces</taxon>
    </lineage>
</organism>
<feature type="domain" description="PucR C-terminal helix-turn-helix" evidence="2">
    <location>
        <begin position="350"/>
        <end position="408"/>
    </location>
</feature>
<dbReference type="RefSeq" id="WP_146483596.1">
    <property type="nucleotide sequence ID" value="NZ_CP042266.1"/>
</dbReference>
<dbReference type="InterPro" id="IPR042070">
    <property type="entry name" value="PucR_C-HTH_sf"/>
</dbReference>
<feature type="region of interest" description="Disordered" evidence="1">
    <location>
        <begin position="1"/>
        <end position="25"/>
    </location>
</feature>
<evidence type="ECO:0000313" key="4">
    <source>
        <dbReference type="EMBL" id="QDY80199.1"/>
    </source>
</evidence>
<evidence type="ECO:0000259" key="2">
    <source>
        <dbReference type="Pfam" id="PF13556"/>
    </source>
</evidence>
<protein>
    <submittedName>
        <fullName evidence="4">PucR family transcriptional regulator</fullName>
    </submittedName>
</protein>
<dbReference type="Proteomes" id="UP000320580">
    <property type="component" value="Chromosome"/>
</dbReference>
<sequence length="418" mass="44394">MRPPSPSRPGPFAPPPELPEAVPAGGEESGAVLRYAGGLLRPVLPDIVRGAVAELRSASAYYGDPVLAPADLAESARDALDVFVGGLIDRERTAESGEHAWRTGQRRAADGVPLRAVLHAYRIGGTRLWEALVSLVVRERPDRAPALAYAASDVWRRVDRDTALLAEAHRRAAAGLPDLALRRHRPVLRMLLRGHADPVHVSAFAVSLGLPPAGRYAVALLAGPGTARAETDPMFETRDGVPLYWCPLDDATAVVAHLGDRPELPAGLIPVGPAGRGGVSTVVDGLAELGRGHDLARLALAACPADGTLHRLGDRLSLAFAVARPDLAAAVADRVLGPLRTLDPAERAELLTTLAAWLDRGGSTRRAGELLYCHRNTVLNRLRRLERLTGRTLANPRDLVDLAMALDAEGVAAPDLKH</sequence>
<evidence type="ECO:0000313" key="5">
    <source>
        <dbReference type="Proteomes" id="UP000320580"/>
    </source>
</evidence>
<dbReference type="InterPro" id="IPR051448">
    <property type="entry name" value="CdaR-like_regulators"/>
</dbReference>
<dbReference type="Pfam" id="PF13556">
    <property type="entry name" value="HTH_30"/>
    <property type="match status" value="1"/>
</dbReference>
<proteinExistence type="predicted"/>
<dbReference type="InterPro" id="IPR025736">
    <property type="entry name" value="PucR_C-HTH_dom"/>
</dbReference>
<dbReference type="Gene3D" id="1.10.10.2840">
    <property type="entry name" value="PucR C-terminal helix-turn-helix domain"/>
    <property type="match status" value="1"/>
</dbReference>
<evidence type="ECO:0000256" key="1">
    <source>
        <dbReference type="SAM" id="MobiDB-lite"/>
    </source>
</evidence>
<dbReference type="AlphaFoldDB" id="A0A5B8IRD3"/>
<name>A0A5B8IRD3_9ACTN</name>
<dbReference type="OrthoDB" id="3196285at2"/>
<keyword evidence="5" id="KW-1185">Reference proteome</keyword>